<evidence type="ECO:0000313" key="2">
    <source>
        <dbReference type="Proteomes" id="UP000887116"/>
    </source>
</evidence>
<reference evidence="1" key="1">
    <citation type="submission" date="2020-07" db="EMBL/GenBank/DDBJ databases">
        <title>Multicomponent nature underlies the extraordinary mechanical properties of spider dragline silk.</title>
        <authorList>
            <person name="Kono N."/>
            <person name="Nakamura H."/>
            <person name="Mori M."/>
            <person name="Yoshida Y."/>
            <person name="Ohtoshi R."/>
            <person name="Malay A.D."/>
            <person name="Moran D.A.P."/>
            <person name="Tomita M."/>
            <person name="Numata K."/>
            <person name="Arakawa K."/>
        </authorList>
    </citation>
    <scope>NUCLEOTIDE SEQUENCE</scope>
</reference>
<dbReference type="Pfam" id="PF15781">
    <property type="entry name" value="ParE-like_toxin"/>
    <property type="match status" value="1"/>
</dbReference>
<dbReference type="Proteomes" id="UP000887116">
    <property type="component" value="Unassembled WGS sequence"/>
</dbReference>
<gene>
    <name evidence="1" type="primary">COM42_01965</name>
    <name evidence="1" type="ORF">TNCT_506531</name>
</gene>
<keyword evidence="2" id="KW-1185">Reference proteome</keyword>
<accession>A0A8X6G1V4</accession>
<dbReference type="InterPro" id="IPR031552">
    <property type="entry name" value="ParE-like_toxin"/>
</dbReference>
<comment type="caution">
    <text evidence="1">The sequence shown here is derived from an EMBL/GenBank/DDBJ whole genome shotgun (WGS) entry which is preliminary data.</text>
</comment>
<dbReference type="AlphaFoldDB" id="A0A8X6G1V4"/>
<name>A0A8X6G1V4_TRICU</name>
<sequence length="80" mass="9315">MKKLHNNQLSKLEEAIKQVQGNSHIGELKSGNLANVRVYKFSIFNQLTLLAYLYNEQNNELTLLALAPHENFYRDLKKRV</sequence>
<proteinExistence type="predicted"/>
<protein>
    <submittedName>
        <fullName evidence="1">Addiction module toxin RelE</fullName>
    </submittedName>
</protein>
<dbReference type="EMBL" id="BMAO01021165">
    <property type="protein sequence ID" value="GFQ72253.1"/>
    <property type="molecule type" value="Genomic_DNA"/>
</dbReference>
<organism evidence="1 2">
    <name type="scientific">Trichonephila clavata</name>
    <name type="common">Joro spider</name>
    <name type="synonym">Nephila clavata</name>
    <dbReference type="NCBI Taxonomy" id="2740835"/>
    <lineage>
        <taxon>Eukaryota</taxon>
        <taxon>Metazoa</taxon>
        <taxon>Ecdysozoa</taxon>
        <taxon>Arthropoda</taxon>
        <taxon>Chelicerata</taxon>
        <taxon>Arachnida</taxon>
        <taxon>Araneae</taxon>
        <taxon>Araneomorphae</taxon>
        <taxon>Entelegynae</taxon>
        <taxon>Araneoidea</taxon>
        <taxon>Nephilidae</taxon>
        <taxon>Trichonephila</taxon>
    </lineage>
</organism>
<evidence type="ECO:0000313" key="1">
    <source>
        <dbReference type="EMBL" id="GFQ72253.1"/>
    </source>
</evidence>